<dbReference type="OrthoDB" id="3215033at2"/>
<evidence type="ECO:0008006" key="3">
    <source>
        <dbReference type="Google" id="ProtNLM"/>
    </source>
</evidence>
<protein>
    <recommendedName>
        <fullName evidence="3">DUF3046 family protein</fullName>
    </recommendedName>
</protein>
<dbReference type="Pfam" id="PF11248">
    <property type="entry name" value="DUF3046"/>
    <property type="match status" value="1"/>
</dbReference>
<dbReference type="EMBL" id="QGDQ01000016">
    <property type="protein sequence ID" value="PWJ52877.1"/>
    <property type="molecule type" value="Genomic_DNA"/>
</dbReference>
<dbReference type="Proteomes" id="UP000245469">
    <property type="component" value="Unassembled WGS sequence"/>
</dbReference>
<evidence type="ECO:0000313" key="1">
    <source>
        <dbReference type="EMBL" id="PWJ52877.1"/>
    </source>
</evidence>
<sequence length="78" mass="8647">MRHSEFWQLADAVFGQGYARSLASDIVLSDLGGRSPVQALDDGVPPRDVWVALCDAQDVPDDRRWLDPRVRRASRPGG</sequence>
<comment type="caution">
    <text evidence="1">The sequence shown here is derived from an EMBL/GenBank/DDBJ whole genome shotgun (WGS) entry which is preliminary data.</text>
</comment>
<keyword evidence="2" id="KW-1185">Reference proteome</keyword>
<organism evidence="1 2">
    <name type="scientific">Quadrisphaera granulorum</name>
    <dbReference type="NCBI Taxonomy" id="317664"/>
    <lineage>
        <taxon>Bacteria</taxon>
        <taxon>Bacillati</taxon>
        <taxon>Actinomycetota</taxon>
        <taxon>Actinomycetes</taxon>
        <taxon>Kineosporiales</taxon>
        <taxon>Kineosporiaceae</taxon>
        <taxon>Quadrisphaera</taxon>
    </lineage>
</organism>
<dbReference type="RefSeq" id="WP_109774942.1">
    <property type="nucleotide sequence ID" value="NZ_QGDQ01000016.1"/>
</dbReference>
<dbReference type="InterPro" id="IPR021408">
    <property type="entry name" value="DUF3046"/>
</dbReference>
<gene>
    <name evidence="1" type="ORF">BXY45_11613</name>
</gene>
<evidence type="ECO:0000313" key="2">
    <source>
        <dbReference type="Proteomes" id="UP000245469"/>
    </source>
</evidence>
<proteinExistence type="predicted"/>
<name>A0A316ARZ8_9ACTN</name>
<dbReference type="AlphaFoldDB" id="A0A316ARZ8"/>
<reference evidence="1 2" key="1">
    <citation type="submission" date="2018-03" db="EMBL/GenBank/DDBJ databases">
        <title>Genomic Encyclopedia of Archaeal and Bacterial Type Strains, Phase II (KMG-II): from individual species to whole genera.</title>
        <authorList>
            <person name="Goeker M."/>
        </authorList>
    </citation>
    <scope>NUCLEOTIDE SEQUENCE [LARGE SCALE GENOMIC DNA]</scope>
    <source>
        <strain evidence="1 2">DSM 44889</strain>
    </source>
</reference>
<accession>A0A316ARZ8</accession>